<dbReference type="Proteomes" id="UP000766336">
    <property type="component" value="Unassembled WGS sequence"/>
</dbReference>
<organism evidence="2 3">
    <name type="scientific">Roseococcus pinisoli</name>
    <dbReference type="NCBI Taxonomy" id="2835040"/>
    <lineage>
        <taxon>Bacteria</taxon>
        <taxon>Pseudomonadati</taxon>
        <taxon>Pseudomonadota</taxon>
        <taxon>Alphaproteobacteria</taxon>
        <taxon>Acetobacterales</taxon>
        <taxon>Roseomonadaceae</taxon>
        <taxon>Roseococcus</taxon>
    </lineage>
</organism>
<keyword evidence="1" id="KW-0732">Signal</keyword>
<feature type="chain" id="PRO_5046150372" description="Lipoprotein" evidence="1">
    <location>
        <begin position="20"/>
        <end position="208"/>
    </location>
</feature>
<gene>
    <name evidence="2" type="ORF">KHU32_00960</name>
</gene>
<evidence type="ECO:0000313" key="3">
    <source>
        <dbReference type="Proteomes" id="UP000766336"/>
    </source>
</evidence>
<comment type="caution">
    <text evidence="2">The sequence shown here is derived from an EMBL/GenBank/DDBJ whole genome shotgun (WGS) entry which is preliminary data.</text>
</comment>
<evidence type="ECO:0000256" key="1">
    <source>
        <dbReference type="SAM" id="SignalP"/>
    </source>
</evidence>
<feature type="signal peptide" evidence="1">
    <location>
        <begin position="1"/>
        <end position="19"/>
    </location>
</feature>
<keyword evidence="3" id="KW-1185">Reference proteome</keyword>
<accession>A0ABS5Q7B1</accession>
<evidence type="ECO:0000313" key="2">
    <source>
        <dbReference type="EMBL" id="MBS7809485.1"/>
    </source>
</evidence>
<dbReference type="RefSeq" id="WP_213668183.1">
    <property type="nucleotide sequence ID" value="NZ_JAHCDA010000001.1"/>
</dbReference>
<sequence length="208" mass="22496">MLPRRALLILPAALPAALAACSSAPPPRLEGPPISYGHLTQIRLDVSAIVTEDRTPNAGPNDLGRDLQPSAAEAVLVMGRDRLAAFGSQHRARFSATRAQILRNRNPSRGGAFASDPGEQLTCQLTARLEILGENDRRLGFAEASAERSQTAPSTPSERRIVAESLLRQAMFDLNTEFEYQIRRSLRPYLVEGTAAAPPPPVSREALP</sequence>
<reference evidence="2 3" key="1">
    <citation type="submission" date="2021-05" db="EMBL/GenBank/DDBJ databases">
        <title>Roseococcus sp. XZZS9, whole genome shotgun sequencing project.</title>
        <authorList>
            <person name="Zhao G."/>
            <person name="Shen L."/>
        </authorList>
    </citation>
    <scope>NUCLEOTIDE SEQUENCE [LARGE SCALE GENOMIC DNA]</scope>
    <source>
        <strain evidence="2 3">XZZS9</strain>
    </source>
</reference>
<dbReference type="EMBL" id="JAHCDA010000001">
    <property type="protein sequence ID" value="MBS7809485.1"/>
    <property type="molecule type" value="Genomic_DNA"/>
</dbReference>
<proteinExistence type="predicted"/>
<name>A0ABS5Q7B1_9PROT</name>
<protein>
    <recommendedName>
        <fullName evidence="4">Lipoprotein</fullName>
    </recommendedName>
</protein>
<dbReference type="PROSITE" id="PS51257">
    <property type="entry name" value="PROKAR_LIPOPROTEIN"/>
    <property type="match status" value="1"/>
</dbReference>
<evidence type="ECO:0008006" key="4">
    <source>
        <dbReference type="Google" id="ProtNLM"/>
    </source>
</evidence>